<dbReference type="Proteomes" id="UP000009131">
    <property type="component" value="Unassembled WGS sequence"/>
</dbReference>
<dbReference type="InterPro" id="IPR042527">
    <property type="entry name" value="Atg5_UblA_dom_sf"/>
</dbReference>
<evidence type="ECO:0000259" key="7">
    <source>
        <dbReference type="Pfam" id="PF04106"/>
    </source>
</evidence>
<dbReference type="PANTHER" id="PTHR13040:SF2">
    <property type="entry name" value="AUTOPHAGY PROTEIN 5"/>
    <property type="match status" value="1"/>
</dbReference>
<keyword evidence="6" id="KW-0813">Transport</keyword>
<dbReference type="Gene3D" id="1.10.246.190">
    <property type="entry name" value="Autophagy protein Apg5, helix rich domain"/>
    <property type="match status" value="1"/>
</dbReference>
<comment type="caution">
    <text evidence="10">The sequence shown here is derived from an EMBL/GenBank/DDBJ whole genome shotgun (WGS) entry which is preliminary data.</text>
</comment>
<dbReference type="InterPro" id="IPR048939">
    <property type="entry name" value="ATG5_UblA"/>
</dbReference>
<dbReference type="AlphaFoldDB" id="G7E7Z8"/>
<comment type="similarity">
    <text evidence="2 6">Belongs to the ATG5 family.</text>
</comment>
<dbReference type="eggNOG" id="KOG2976">
    <property type="taxonomic scope" value="Eukaryota"/>
</dbReference>
<feature type="domain" description="Autophagy protein ATG5 UblB" evidence="7">
    <location>
        <begin position="224"/>
        <end position="314"/>
    </location>
</feature>
<dbReference type="GO" id="GO:0044233">
    <property type="term" value="C:mitochondria-associated endoplasmic reticulum membrane contact site"/>
    <property type="evidence" value="ECO:0007669"/>
    <property type="project" value="TreeGrafter"/>
</dbReference>
<dbReference type="HOGENOM" id="CLU_467745_0_0_1"/>
<dbReference type="GO" id="GO:0000422">
    <property type="term" value="P:autophagy of mitochondrion"/>
    <property type="evidence" value="ECO:0007669"/>
    <property type="project" value="TreeGrafter"/>
</dbReference>
<dbReference type="GO" id="GO:0019776">
    <property type="term" value="F:Atg8-family ligase activity"/>
    <property type="evidence" value="ECO:0007669"/>
    <property type="project" value="TreeGrafter"/>
</dbReference>
<dbReference type="InterPro" id="IPR048318">
    <property type="entry name" value="ATG5_UblB"/>
</dbReference>
<evidence type="ECO:0000256" key="4">
    <source>
        <dbReference type="ARBA" id="ARBA00022843"/>
    </source>
</evidence>
<feature type="domain" description="Autophagy protein ATG5 UblA" evidence="9">
    <location>
        <begin position="33"/>
        <end position="131"/>
    </location>
</feature>
<comment type="function">
    <text evidence="6">Involved in cytoplasm to vacuole transport (Cvt) and autophagic vesicle formation.</text>
</comment>
<keyword evidence="4 6" id="KW-0832">Ubl conjugation</keyword>
<evidence type="ECO:0000259" key="9">
    <source>
        <dbReference type="Pfam" id="PF20638"/>
    </source>
</evidence>
<evidence type="ECO:0000313" key="10">
    <source>
        <dbReference type="EMBL" id="GAA98958.1"/>
    </source>
</evidence>
<organism evidence="10 11">
    <name type="scientific">Mixia osmundae (strain CBS 9802 / IAM 14324 / JCM 22182 / KY 12970)</name>
    <dbReference type="NCBI Taxonomy" id="764103"/>
    <lineage>
        <taxon>Eukaryota</taxon>
        <taxon>Fungi</taxon>
        <taxon>Dikarya</taxon>
        <taxon>Basidiomycota</taxon>
        <taxon>Pucciniomycotina</taxon>
        <taxon>Mixiomycetes</taxon>
        <taxon>Mixiales</taxon>
        <taxon>Mixiaceae</taxon>
        <taxon>Mixia</taxon>
    </lineage>
</organism>
<comment type="subunit">
    <text evidence="6">Conjugated with ATG12.</text>
</comment>
<protein>
    <recommendedName>
        <fullName evidence="6">Autophagy protein 5</fullName>
    </recommendedName>
</protein>
<evidence type="ECO:0000313" key="11">
    <source>
        <dbReference type="Proteomes" id="UP000009131"/>
    </source>
</evidence>
<dbReference type="GO" id="GO:0061908">
    <property type="term" value="C:phagophore"/>
    <property type="evidence" value="ECO:0007669"/>
    <property type="project" value="TreeGrafter"/>
</dbReference>
<dbReference type="GO" id="GO:0034727">
    <property type="term" value="P:piecemeal microautophagy of the nucleus"/>
    <property type="evidence" value="ECO:0007669"/>
    <property type="project" value="TreeGrafter"/>
</dbReference>
<evidence type="ECO:0000256" key="6">
    <source>
        <dbReference type="RuleBase" id="RU361202"/>
    </source>
</evidence>
<gene>
    <name evidence="10" type="primary">Mo05646</name>
    <name evidence="10" type="ORF">E5Q_05646</name>
</gene>
<evidence type="ECO:0000256" key="3">
    <source>
        <dbReference type="ARBA" id="ARBA00022499"/>
    </source>
</evidence>
<dbReference type="PANTHER" id="PTHR13040">
    <property type="entry name" value="AUTOPHAGY PROTEIN 5"/>
    <property type="match status" value="1"/>
</dbReference>
<dbReference type="GO" id="GO:0006995">
    <property type="term" value="P:cellular response to nitrogen starvation"/>
    <property type="evidence" value="ECO:0007669"/>
    <property type="project" value="TreeGrafter"/>
</dbReference>
<proteinExistence type="inferred from homology"/>
<keyword evidence="3 6" id="KW-1017">Isopeptide bond</keyword>
<dbReference type="InParanoid" id="G7E7Z8"/>
<dbReference type="OrthoDB" id="272162at2759"/>
<dbReference type="InterPro" id="IPR048940">
    <property type="entry name" value="ATG5_HBR"/>
</dbReference>
<keyword evidence="6" id="KW-0472">Membrane</keyword>
<evidence type="ECO:0000256" key="2">
    <source>
        <dbReference type="ARBA" id="ARBA00006910"/>
    </source>
</evidence>
<name>G7E7Z8_MIXOS</name>
<dbReference type="Gene3D" id="3.10.20.90">
    <property type="entry name" value="Phosphatidylinositol 3-kinase Catalytic Subunit, Chain A, domain 1"/>
    <property type="match status" value="1"/>
</dbReference>
<accession>G7E7Z8</accession>
<keyword evidence="11" id="KW-1185">Reference proteome</keyword>
<comment type="subcellular location">
    <subcellularLocation>
        <location evidence="1 6">Preautophagosomal structure membrane</location>
        <topology evidence="1 6">Peripheral membrane protein</topology>
    </subcellularLocation>
</comment>
<reference evidence="10 11" key="1">
    <citation type="journal article" date="2011" name="J. Gen. Appl. Microbiol.">
        <title>Draft genome sequencing of the enigmatic basidiomycete Mixia osmundae.</title>
        <authorList>
            <person name="Nishida H."/>
            <person name="Nagatsuka Y."/>
            <person name="Sugiyama J."/>
        </authorList>
    </citation>
    <scope>NUCLEOTIDE SEQUENCE [LARGE SCALE GENOMIC DNA]</scope>
    <source>
        <strain evidence="11">CBS 9802 / IAM 14324 / JCM 22182 / KY 12970</strain>
    </source>
</reference>
<dbReference type="InterPro" id="IPR007239">
    <property type="entry name" value="Atg5"/>
</dbReference>
<dbReference type="Pfam" id="PF04106">
    <property type="entry name" value="ATG5_UblB"/>
    <property type="match status" value="1"/>
</dbReference>
<dbReference type="Pfam" id="PF20638">
    <property type="entry name" value="ATG5_UblA"/>
    <property type="match status" value="1"/>
</dbReference>
<dbReference type="Pfam" id="PF20637">
    <property type="entry name" value="ATG5_HBR"/>
    <property type="match status" value="1"/>
</dbReference>
<evidence type="ECO:0000256" key="5">
    <source>
        <dbReference type="ARBA" id="ARBA00023006"/>
    </source>
</evidence>
<dbReference type="Gene3D" id="3.10.20.620">
    <property type="match status" value="1"/>
</dbReference>
<feature type="domain" description="Autophagy protein ATG5 alpha-helical bundle region" evidence="8">
    <location>
        <begin position="159"/>
        <end position="215"/>
    </location>
</feature>
<dbReference type="GO" id="GO:0034045">
    <property type="term" value="C:phagophore assembly site membrane"/>
    <property type="evidence" value="ECO:0007669"/>
    <property type="project" value="UniProtKB-SubCell"/>
</dbReference>
<dbReference type="GO" id="GO:0034274">
    <property type="term" value="C:Atg12-Atg5-Atg16 complex"/>
    <property type="evidence" value="ECO:0007669"/>
    <property type="project" value="TreeGrafter"/>
</dbReference>
<dbReference type="InterPro" id="IPR042526">
    <property type="entry name" value="Atg5_HR"/>
</dbReference>
<evidence type="ECO:0000256" key="1">
    <source>
        <dbReference type="ARBA" id="ARBA00004623"/>
    </source>
</evidence>
<reference evidence="10 11" key="2">
    <citation type="journal article" date="2012" name="Open Biol.">
        <title>Characteristics of nucleosomes and linker DNA regions on the genome of the basidiomycete Mixia osmundae revealed by mono- and dinucleosome mapping.</title>
        <authorList>
            <person name="Nishida H."/>
            <person name="Kondo S."/>
            <person name="Matsumoto T."/>
            <person name="Suzuki Y."/>
            <person name="Yoshikawa H."/>
            <person name="Taylor T.D."/>
            <person name="Sugiyama J."/>
        </authorList>
    </citation>
    <scope>NUCLEOTIDE SEQUENCE [LARGE SCALE GENOMIC DNA]</scope>
    <source>
        <strain evidence="11">CBS 9802 / IAM 14324 / JCM 22182 / KY 12970</strain>
    </source>
</reference>
<dbReference type="STRING" id="764103.G7E7Z8"/>
<keyword evidence="5 6" id="KW-0072">Autophagy</keyword>
<evidence type="ECO:0000259" key="8">
    <source>
        <dbReference type="Pfam" id="PF20637"/>
    </source>
</evidence>
<dbReference type="EMBL" id="BABT02000165">
    <property type="protein sequence ID" value="GAA98958.1"/>
    <property type="molecule type" value="Genomic_DNA"/>
</dbReference>
<sequence length="583" mass="63270">MERDDQSSTSIGSASTTGRSQTRLISDCRQATFNGSVPLCISLDLAELPAGTDTMPTSYYVQAPRLSYLPLILQDARRQLIEMVLDDSALATLKDDQIWFECQGVPMRWHWPIGLLYDYHVLTKQPQSTPSTSQPPVFELKLHLSSPPSDKLLISSSVEKCKENYMNMIKEADYLRHGNTRRVTALRKQDQDALWEAIIRHDYDSFANVSAKLMPDNIESIRSLAVRLYMPDTPVIQNLVPPLQQAQPITIYHILSTAVPSLFPAKPETMTASFVGSKPLGYALVQGIKIPFDAEMDWLCAALAGADGWLAVVIVPSRGQLSPPFDVQVAGSRQSTIAHMRSICLGLLIGSVLAGPVRRQLPTTTSIAIGAPNGHWAPSDVTDTITTTTALLTAQPAASTYALPIVITSDDIPCKEIINACQYRYVQINLDLYGLYSNTTIGHCDSSDPRCGCQAWYDMLNCMGTCAAEYNFNAASPVNIRAAADCFAASPQAVPSVVDFGPATTTLGGTLIPTQTTVLLPLGGGSSMQYTFSTSVRVGATQTITYELYFKQLGYPTATGSIGNTEFFASTMSLPTVTPSPVL</sequence>
<dbReference type="GO" id="GO:0005776">
    <property type="term" value="C:autophagosome"/>
    <property type="evidence" value="ECO:0007669"/>
    <property type="project" value="TreeGrafter"/>
</dbReference>